<feature type="compositionally biased region" description="Basic residues" evidence="6">
    <location>
        <begin position="164"/>
        <end position="176"/>
    </location>
</feature>
<dbReference type="GO" id="GO:0006412">
    <property type="term" value="P:translation"/>
    <property type="evidence" value="ECO:0007669"/>
    <property type="project" value="InterPro"/>
</dbReference>
<dbReference type="InterPro" id="IPR036967">
    <property type="entry name" value="Ribosomal_uS11_sf"/>
</dbReference>
<keyword evidence="8" id="KW-1185">Reference proteome</keyword>
<comment type="subcellular location">
    <subcellularLocation>
        <location evidence="1">Mitochondrion</location>
    </subcellularLocation>
</comment>
<dbReference type="EnsemblPlants" id="Kaladp0033s0237.1.v1.1">
    <property type="protein sequence ID" value="Kaladp0033s0237.1.v1.1.CDS.1"/>
    <property type="gene ID" value="Kaladp0033s0237.v1.1"/>
</dbReference>
<evidence type="ECO:0000256" key="5">
    <source>
        <dbReference type="ARBA" id="ARBA00023274"/>
    </source>
</evidence>
<feature type="region of interest" description="Disordered" evidence="6">
    <location>
        <begin position="164"/>
        <end position="192"/>
    </location>
</feature>
<evidence type="ECO:0000313" key="7">
    <source>
        <dbReference type="EnsemblPlants" id="Kaladp0033s0237.1.v1.1.CDS.1"/>
    </source>
</evidence>
<accession>A0A7N0TE27</accession>
<proteinExistence type="inferred from homology"/>
<dbReference type="PANTHER" id="PTHR12899">
    <property type="entry name" value="39S RIBOSOMAL PROTEIN L18, MITOCHONDRIAL"/>
    <property type="match status" value="1"/>
</dbReference>
<dbReference type="GO" id="GO:0008097">
    <property type="term" value="F:5S rRNA binding"/>
    <property type="evidence" value="ECO:0007669"/>
    <property type="project" value="TreeGrafter"/>
</dbReference>
<dbReference type="GO" id="GO:0005739">
    <property type="term" value="C:mitochondrion"/>
    <property type="evidence" value="ECO:0007669"/>
    <property type="project" value="UniProtKB-SubCell"/>
</dbReference>
<keyword evidence="4" id="KW-0496">Mitochondrion</keyword>
<keyword evidence="3" id="KW-0689">Ribosomal protein</keyword>
<dbReference type="AlphaFoldDB" id="A0A7N0TE27"/>
<dbReference type="SUPFAM" id="SSF53137">
    <property type="entry name" value="Translational machinery components"/>
    <property type="match status" value="1"/>
</dbReference>
<evidence type="ECO:0000256" key="6">
    <source>
        <dbReference type="SAM" id="MobiDB-lite"/>
    </source>
</evidence>
<dbReference type="InterPro" id="IPR057268">
    <property type="entry name" value="Ribosomal_L18"/>
</dbReference>
<sequence>MTNIFARRSVAFIRLVNFHSLPRSSVRVFSSAAGMRIDDDAAQTAAFDVDAMRKPFGHNNAGLSPLFPSRDATRWSNLNIEVVDHDAWQVSSGLSQAWHGQDASPRTESVVEDLIDGAVSDSNHENESDVDDIEDMRIRGKLFYKLEKDSKEFEEYHYEFHGKGSKKHKNEKKKKTDPKQRAKEENAVSDQSPLVKKQSDVVKFPQKLLETISFCPGKRVRTLTFNQLTGPYHEPFCLDIFISKGSVRACIVHRATSKVVAVAHSISKDIKFELGSTRDAEACATVGRLLAQRALEDDIHDAIYTPRKGEKLEGKLLLVLHTVIDRGVNVKLKIKQRKPKKGANKLCP</sequence>
<dbReference type="Proteomes" id="UP000594263">
    <property type="component" value="Unplaced"/>
</dbReference>
<protein>
    <recommendedName>
        <fullName evidence="9">Ribosomal protein L18</fullName>
    </recommendedName>
</protein>
<comment type="similarity">
    <text evidence="2">Belongs to the universal ribosomal protein uL18 family.</text>
</comment>
<keyword evidence="5" id="KW-0687">Ribonucleoprotein</keyword>
<evidence type="ECO:0000256" key="4">
    <source>
        <dbReference type="ARBA" id="ARBA00023128"/>
    </source>
</evidence>
<dbReference type="OMA" id="EFEEYSF"/>
<dbReference type="InterPro" id="IPR005484">
    <property type="entry name" value="Ribosomal_uL18_bac/plant/anim"/>
</dbReference>
<feature type="compositionally biased region" description="Basic and acidic residues" evidence="6">
    <location>
        <begin position="177"/>
        <end position="186"/>
    </location>
</feature>
<dbReference type="PANTHER" id="PTHR12899:SF7">
    <property type="entry name" value="EXPRESSED PROTEIN"/>
    <property type="match status" value="1"/>
</dbReference>
<dbReference type="Gene3D" id="3.30.420.80">
    <property type="entry name" value="Ribosomal protein S11"/>
    <property type="match status" value="1"/>
</dbReference>
<dbReference type="GO" id="GO:1990904">
    <property type="term" value="C:ribonucleoprotein complex"/>
    <property type="evidence" value="ECO:0007669"/>
    <property type="project" value="UniProtKB-KW"/>
</dbReference>
<evidence type="ECO:0000256" key="3">
    <source>
        <dbReference type="ARBA" id="ARBA00022980"/>
    </source>
</evidence>
<evidence type="ECO:0000256" key="1">
    <source>
        <dbReference type="ARBA" id="ARBA00004173"/>
    </source>
</evidence>
<evidence type="ECO:0008006" key="9">
    <source>
        <dbReference type="Google" id="ProtNLM"/>
    </source>
</evidence>
<name>A0A7N0TE27_KALFE</name>
<dbReference type="GO" id="GO:0003735">
    <property type="term" value="F:structural constituent of ribosome"/>
    <property type="evidence" value="ECO:0007669"/>
    <property type="project" value="InterPro"/>
</dbReference>
<organism evidence="7 8">
    <name type="scientific">Kalanchoe fedtschenkoi</name>
    <name type="common">Lavender scallops</name>
    <name type="synonym">South American air plant</name>
    <dbReference type="NCBI Taxonomy" id="63787"/>
    <lineage>
        <taxon>Eukaryota</taxon>
        <taxon>Viridiplantae</taxon>
        <taxon>Streptophyta</taxon>
        <taxon>Embryophyta</taxon>
        <taxon>Tracheophyta</taxon>
        <taxon>Spermatophyta</taxon>
        <taxon>Magnoliopsida</taxon>
        <taxon>eudicotyledons</taxon>
        <taxon>Gunneridae</taxon>
        <taxon>Pentapetalae</taxon>
        <taxon>Saxifragales</taxon>
        <taxon>Crassulaceae</taxon>
        <taxon>Kalanchoe</taxon>
    </lineage>
</organism>
<dbReference type="Pfam" id="PF00861">
    <property type="entry name" value="Ribosomal_L18p"/>
    <property type="match status" value="1"/>
</dbReference>
<reference evidence="7" key="1">
    <citation type="submission" date="2021-01" db="UniProtKB">
        <authorList>
            <consortium name="EnsemblPlants"/>
        </authorList>
    </citation>
    <scope>IDENTIFICATION</scope>
</reference>
<dbReference type="CDD" id="cd00432">
    <property type="entry name" value="Ribosomal_L18_L5e"/>
    <property type="match status" value="1"/>
</dbReference>
<dbReference type="Gramene" id="Kaladp0033s0237.1.v1.1">
    <property type="protein sequence ID" value="Kaladp0033s0237.1.v1.1.CDS.1"/>
    <property type="gene ID" value="Kaladp0033s0237.v1.1"/>
</dbReference>
<evidence type="ECO:0000256" key="2">
    <source>
        <dbReference type="ARBA" id="ARBA00007116"/>
    </source>
</evidence>
<evidence type="ECO:0000313" key="8">
    <source>
        <dbReference type="Proteomes" id="UP000594263"/>
    </source>
</evidence>
<dbReference type="GO" id="GO:0005840">
    <property type="term" value="C:ribosome"/>
    <property type="evidence" value="ECO:0007669"/>
    <property type="project" value="UniProtKB-KW"/>
</dbReference>